<protein>
    <submittedName>
        <fullName evidence="6">Glutamate ligase</fullName>
    </submittedName>
</protein>
<keyword evidence="3" id="KW-0067">ATP-binding</keyword>
<dbReference type="AlphaFoldDB" id="A0A1I9YKH4"/>
<dbReference type="Gene3D" id="3.40.1190.10">
    <property type="entry name" value="Mur-like, catalytic domain"/>
    <property type="match status" value="1"/>
</dbReference>
<dbReference type="STRING" id="754502.BJG93_00025"/>
<keyword evidence="2" id="KW-0547">Nucleotide-binding</keyword>
<dbReference type="InterPro" id="IPR004101">
    <property type="entry name" value="Mur_ligase_C"/>
</dbReference>
<dbReference type="SUPFAM" id="SSF53623">
    <property type="entry name" value="MurD-like peptide ligases, catalytic domain"/>
    <property type="match status" value="1"/>
</dbReference>
<dbReference type="InterPro" id="IPR008928">
    <property type="entry name" value="6-hairpin_glycosidase_sf"/>
</dbReference>
<dbReference type="InterPro" id="IPR013221">
    <property type="entry name" value="Mur_ligase_cen"/>
</dbReference>
<sequence>MLPIPFTPTDLPALFARLRTVVEPQVNPLAAAWPSFVLFFSWSDGQRRADVVSATAPTFAEAWDIAMARATQATGATGEGVQWLRVDWVEKVEVTTWKALRARLEQTKRNYFRCGLSLDRSFGHAFLETELNANAMLYGGPATAHAVVNTKNFQRYAAIRHQLANVDFADAREVYVFSTRGAFTSLQSPEVHLLHGTGLNAGRRIIEHLQPADVRALVASGSRYLAGQVQQDGRFHYGWHPCFDRAIGTYNCLRHASSVYAMLEAWEVTRDHDLEIAIDAALRYLVNELIMPVELPSGAQAAFLVDARAEIKLGGNGVCLLALVKYSQLTGSGEYLTLLEQLATGILFMQDADTGRFSHVLNYPDLSVKQAFRIIYYDGEAAFGLMRLYGLTGDARWLEAVKKAFAHFIEAKHWKAHDHWLSYCVNELTRHRPLEAYYKFGIQNFASYLDFVVDRITTFPTLLELMTAAEQMISRLQQEPGMEHLLAEIDLDKFFHALHARAQRLLNGHFWPELAMYFANPAKITGSFFIRHHAFRVRIDDVEHYLSGFVAYLNYLNAQHGAVSSTPGRKWSASVIQSVTQGTWLTPPPSGWTANGLCIYAPAMRAGNVVVARVGEGDRGIPVSVIRQMHTRPAGVITTDPDAQAQLDDLPVLHVADTGEAILAMGAYARQQMSGTVLAVTGSAGKTTLVAMLSDALNAYGQTAASAFNANLPHGLSWNLASINWDTPHVVLEVAVGNMRKSALIARPNISIFTNIQPAHLGKSSTITDIARTKSMIFLGMSAGSTVILNRDMLEWDTVYQAAMERDLKIFTYGRTAESDFQLVDHDSARQSATVRIRGRDITFPIGAAGLHMALNSVAVLASVLALNYPLEPALERIARFAALSGRGEELELTLDGRHLTVVDHAYNANPGSMQAALEHLRDMKHARRRVAVLGEMAELGPEALMLHADLAAVVERCAIDRVYVMGKLYTDFWKRLPAARRGRHTNSLDELKLALHEELVDEDVVLLKGSNSTGIHHIVAWMKACAQSQAVLISAQPTGNTRC</sequence>
<dbReference type="InterPro" id="IPR036615">
    <property type="entry name" value="Mur_ligase_C_dom_sf"/>
</dbReference>
<dbReference type="GO" id="GO:0016881">
    <property type="term" value="F:acid-amino acid ligase activity"/>
    <property type="evidence" value="ECO:0007669"/>
    <property type="project" value="InterPro"/>
</dbReference>
<evidence type="ECO:0000256" key="2">
    <source>
        <dbReference type="ARBA" id="ARBA00022741"/>
    </source>
</evidence>
<dbReference type="EMBL" id="CP017561">
    <property type="protein sequence ID" value="APA86807.1"/>
    <property type="molecule type" value="Genomic_DNA"/>
</dbReference>
<dbReference type="Pfam" id="PF08245">
    <property type="entry name" value="Mur_ligase_M"/>
    <property type="match status" value="1"/>
</dbReference>
<organism evidence="6 7">
    <name type="scientific">Paraburkholderia sprentiae WSM5005</name>
    <dbReference type="NCBI Taxonomy" id="754502"/>
    <lineage>
        <taxon>Bacteria</taxon>
        <taxon>Pseudomonadati</taxon>
        <taxon>Pseudomonadota</taxon>
        <taxon>Betaproteobacteria</taxon>
        <taxon>Burkholderiales</taxon>
        <taxon>Burkholderiaceae</taxon>
        <taxon>Paraburkholderia</taxon>
    </lineage>
</organism>
<name>A0A1I9YKH4_9BURK</name>
<evidence type="ECO:0000259" key="5">
    <source>
        <dbReference type="Pfam" id="PF08245"/>
    </source>
</evidence>
<dbReference type="Proteomes" id="UP000179860">
    <property type="component" value="Chromosome 1"/>
</dbReference>
<dbReference type="PANTHER" id="PTHR43024">
    <property type="entry name" value="UDP-N-ACETYLMURAMOYL-TRIPEPTIDE--D-ALANYL-D-ALANINE LIGASE"/>
    <property type="match status" value="1"/>
</dbReference>
<dbReference type="GO" id="GO:0005975">
    <property type="term" value="P:carbohydrate metabolic process"/>
    <property type="evidence" value="ECO:0007669"/>
    <property type="project" value="InterPro"/>
</dbReference>
<evidence type="ECO:0000259" key="4">
    <source>
        <dbReference type="Pfam" id="PF02875"/>
    </source>
</evidence>
<dbReference type="KEGG" id="pspw:BJG93_00025"/>
<evidence type="ECO:0000256" key="3">
    <source>
        <dbReference type="ARBA" id="ARBA00022840"/>
    </source>
</evidence>
<feature type="domain" description="Mur ligase C-terminal" evidence="4">
    <location>
        <begin position="898"/>
        <end position="1011"/>
    </location>
</feature>
<dbReference type="GO" id="GO:0005524">
    <property type="term" value="F:ATP binding"/>
    <property type="evidence" value="ECO:0007669"/>
    <property type="project" value="UniProtKB-KW"/>
</dbReference>
<keyword evidence="7" id="KW-1185">Reference proteome</keyword>
<dbReference type="OrthoDB" id="9810718at2"/>
<keyword evidence="1 6" id="KW-0436">Ligase</keyword>
<reference evidence="6" key="2">
    <citation type="submission" date="2021-06" db="EMBL/GenBank/DDBJ databases">
        <authorList>
            <person name="Rogers T.H."/>
            <person name="Ramsay J.P."/>
            <person name="Wang P."/>
            <person name="Terpolilli J."/>
        </authorList>
    </citation>
    <scope>NUCLEOTIDE SEQUENCE</scope>
    <source>
        <strain evidence="6">WSM5005</strain>
    </source>
</reference>
<dbReference type="Gene3D" id="3.90.190.20">
    <property type="entry name" value="Mur ligase, C-terminal domain"/>
    <property type="match status" value="1"/>
</dbReference>
<dbReference type="SUPFAM" id="SSF48208">
    <property type="entry name" value="Six-hairpin glycosidases"/>
    <property type="match status" value="1"/>
</dbReference>
<dbReference type="InterPro" id="IPR051046">
    <property type="entry name" value="MurCDEF_CellWall_CoF430Synth"/>
</dbReference>
<evidence type="ECO:0000256" key="1">
    <source>
        <dbReference type="ARBA" id="ARBA00022598"/>
    </source>
</evidence>
<gene>
    <name evidence="6" type="ORF">BJG93_00025</name>
</gene>
<feature type="domain" description="Mur ligase central" evidence="5">
    <location>
        <begin position="680"/>
        <end position="863"/>
    </location>
</feature>
<evidence type="ECO:0000313" key="7">
    <source>
        <dbReference type="Proteomes" id="UP000179860"/>
    </source>
</evidence>
<dbReference type="PANTHER" id="PTHR43024:SF1">
    <property type="entry name" value="UDP-N-ACETYLMURAMOYL-TRIPEPTIDE--D-ALANYL-D-ALANINE LIGASE"/>
    <property type="match status" value="1"/>
</dbReference>
<reference evidence="6" key="1">
    <citation type="submission" date="2016-09" db="EMBL/GenBank/DDBJ databases">
        <title>The Complete Genome of Burkholderia sprentiae wsm5005.</title>
        <authorList>
            <person name="De Meyer S."/>
            <person name="Wang P."/>
            <person name="Terpolilli J."/>
        </authorList>
    </citation>
    <scope>NUCLEOTIDE SEQUENCE [LARGE SCALE GENOMIC DNA]</scope>
    <source>
        <strain evidence="6">WSM5005</strain>
    </source>
</reference>
<evidence type="ECO:0000313" key="6">
    <source>
        <dbReference type="EMBL" id="APA86807.1"/>
    </source>
</evidence>
<dbReference type="Pfam" id="PF02875">
    <property type="entry name" value="Mur_ligase_C"/>
    <property type="match status" value="1"/>
</dbReference>
<accession>A0A1I9YKH4</accession>
<dbReference type="InterPro" id="IPR036565">
    <property type="entry name" value="Mur-like_cat_sf"/>
</dbReference>
<dbReference type="SUPFAM" id="SSF53244">
    <property type="entry name" value="MurD-like peptide ligases, peptide-binding domain"/>
    <property type="match status" value="1"/>
</dbReference>
<proteinExistence type="predicted"/>